<dbReference type="GO" id="GO:0016787">
    <property type="term" value="F:hydrolase activity"/>
    <property type="evidence" value="ECO:0007669"/>
    <property type="project" value="UniProtKB-KW"/>
</dbReference>
<sequence>MRLEPEFVNAGGHRIFAVTHYPDTPARLALLFCPPLLHEHVRSYRLFAMLGAALAQHGIATTRFDYVGSGDAEGDGSVLDLDSAETDTHYLLAHLRTRLPDTPVAVMGIRAGALVAHALATRHALPLWLWQPAQSGREWLAETRQREQEERINTRRFPFLRNGRSVPVDTDSLMGFRVGPRLVSTLDARTLPASLDDFVLLDTAERRARHGGRGLTLPPALSDWLQQIDLRAPTCAATLAGVAADMASLAGARA</sequence>
<keyword evidence="2" id="KW-0378">Hydrolase</keyword>
<keyword evidence="3" id="KW-1185">Reference proteome</keyword>
<evidence type="ECO:0000313" key="2">
    <source>
        <dbReference type="EMBL" id="UXI70699.1"/>
    </source>
</evidence>
<protein>
    <submittedName>
        <fullName evidence="2">Alpha/beta hydrolase</fullName>
    </submittedName>
</protein>
<dbReference type="Proteomes" id="UP001064632">
    <property type="component" value="Chromosome"/>
</dbReference>
<dbReference type="InterPro" id="IPR029058">
    <property type="entry name" value="AB_hydrolase_fold"/>
</dbReference>
<name>A0ABY6BL16_9GAMM</name>
<accession>A0ABY6BL16</accession>
<evidence type="ECO:0000259" key="1">
    <source>
        <dbReference type="Pfam" id="PF12146"/>
    </source>
</evidence>
<dbReference type="EMBL" id="CP104694">
    <property type="protein sequence ID" value="UXI70699.1"/>
    <property type="molecule type" value="Genomic_DNA"/>
</dbReference>
<proteinExistence type="predicted"/>
<organism evidence="2 3">
    <name type="scientific">Tahibacter amnicola</name>
    <dbReference type="NCBI Taxonomy" id="2976241"/>
    <lineage>
        <taxon>Bacteria</taxon>
        <taxon>Pseudomonadati</taxon>
        <taxon>Pseudomonadota</taxon>
        <taxon>Gammaproteobacteria</taxon>
        <taxon>Lysobacterales</taxon>
        <taxon>Rhodanobacteraceae</taxon>
        <taxon>Tahibacter</taxon>
    </lineage>
</organism>
<dbReference type="Gene3D" id="3.40.50.1820">
    <property type="entry name" value="alpha/beta hydrolase"/>
    <property type="match status" value="1"/>
</dbReference>
<dbReference type="SUPFAM" id="SSF53474">
    <property type="entry name" value="alpha/beta-Hydrolases"/>
    <property type="match status" value="1"/>
</dbReference>
<dbReference type="RefSeq" id="WP_261697643.1">
    <property type="nucleotide sequence ID" value="NZ_CP104694.1"/>
</dbReference>
<evidence type="ECO:0000313" key="3">
    <source>
        <dbReference type="Proteomes" id="UP001064632"/>
    </source>
</evidence>
<dbReference type="Pfam" id="PF12146">
    <property type="entry name" value="Hydrolase_4"/>
    <property type="match status" value="1"/>
</dbReference>
<feature type="domain" description="Serine aminopeptidase S33" evidence="1">
    <location>
        <begin position="37"/>
        <end position="124"/>
    </location>
</feature>
<gene>
    <name evidence="2" type="ORF">N4264_16520</name>
</gene>
<reference evidence="2" key="1">
    <citation type="submission" date="2022-09" db="EMBL/GenBank/DDBJ databases">
        <title>Tahibacter sp. nov., isolated from a fresh water.</title>
        <authorList>
            <person name="Baek J.H."/>
            <person name="Lee J.K."/>
            <person name="Kim J.M."/>
            <person name="Jeon C.O."/>
        </authorList>
    </citation>
    <scope>NUCLEOTIDE SEQUENCE</scope>
    <source>
        <strain evidence="2">W38</strain>
    </source>
</reference>
<dbReference type="InterPro" id="IPR022742">
    <property type="entry name" value="Hydrolase_4"/>
</dbReference>